<feature type="region of interest" description="Disordered" evidence="1">
    <location>
        <begin position="224"/>
        <end position="345"/>
    </location>
</feature>
<dbReference type="OrthoDB" id="3338076at2759"/>
<feature type="transmembrane region" description="Helical" evidence="2">
    <location>
        <begin position="88"/>
        <end position="115"/>
    </location>
</feature>
<dbReference type="EMBL" id="KN840639">
    <property type="protein sequence ID" value="KIP03012.1"/>
    <property type="molecule type" value="Genomic_DNA"/>
</dbReference>
<protein>
    <recommendedName>
        <fullName evidence="5">DUF1753-domain-containing protein</fullName>
    </recommendedName>
</protein>
<evidence type="ECO:0000256" key="1">
    <source>
        <dbReference type="SAM" id="MobiDB-lite"/>
    </source>
</evidence>
<dbReference type="Pfam" id="PF08552">
    <property type="entry name" value="Kei1"/>
    <property type="match status" value="1"/>
</dbReference>
<dbReference type="PANTHER" id="PTHR28077">
    <property type="entry name" value="INOSITOL PHOSPHORYLCERAMIDE SYNTHASE REGULATORY SUBUNIT KEI1"/>
    <property type="match status" value="1"/>
</dbReference>
<feature type="transmembrane region" description="Helical" evidence="2">
    <location>
        <begin position="52"/>
        <end position="76"/>
    </location>
</feature>
<reference evidence="3 4" key="1">
    <citation type="journal article" date="2014" name="PLoS Genet.">
        <title>Analysis of the Phlebiopsis gigantea genome, transcriptome and secretome provides insight into its pioneer colonization strategies of wood.</title>
        <authorList>
            <person name="Hori C."/>
            <person name="Ishida T."/>
            <person name="Igarashi K."/>
            <person name="Samejima M."/>
            <person name="Suzuki H."/>
            <person name="Master E."/>
            <person name="Ferreira P."/>
            <person name="Ruiz-Duenas F.J."/>
            <person name="Held B."/>
            <person name="Canessa P."/>
            <person name="Larrondo L.F."/>
            <person name="Schmoll M."/>
            <person name="Druzhinina I.S."/>
            <person name="Kubicek C.P."/>
            <person name="Gaskell J.A."/>
            <person name="Kersten P."/>
            <person name="St John F."/>
            <person name="Glasner J."/>
            <person name="Sabat G."/>
            <person name="Splinter BonDurant S."/>
            <person name="Syed K."/>
            <person name="Yadav J."/>
            <person name="Mgbeahuruike A.C."/>
            <person name="Kovalchuk A."/>
            <person name="Asiegbu F.O."/>
            <person name="Lackner G."/>
            <person name="Hoffmeister D."/>
            <person name="Rencoret J."/>
            <person name="Gutierrez A."/>
            <person name="Sun H."/>
            <person name="Lindquist E."/>
            <person name="Barry K."/>
            <person name="Riley R."/>
            <person name="Grigoriev I.V."/>
            <person name="Henrissat B."/>
            <person name="Kues U."/>
            <person name="Berka R.M."/>
            <person name="Martinez A.T."/>
            <person name="Covert S.F."/>
            <person name="Blanchette R.A."/>
            <person name="Cullen D."/>
        </authorList>
    </citation>
    <scope>NUCLEOTIDE SEQUENCE [LARGE SCALE GENOMIC DNA]</scope>
    <source>
        <strain evidence="3 4">11061_1 CR5-6</strain>
    </source>
</reference>
<dbReference type="GO" id="GO:0000139">
    <property type="term" value="C:Golgi membrane"/>
    <property type="evidence" value="ECO:0007669"/>
    <property type="project" value="TreeGrafter"/>
</dbReference>
<feature type="compositionally biased region" description="Acidic residues" evidence="1">
    <location>
        <begin position="280"/>
        <end position="294"/>
    </location>
</feature>
<dbReference type="GO" id="GO:0006673">
    <property type="term" value="P:inositol phosphoceramide metabolic process"/>
    <property type="evidence" value="ECO:0007669"/>
    <property type="project" value="InterPro"/>
</dbReference>
<dbReference type="GO" id="GO:0070917">
    <property type="term" value="F:inositol phosphoceramide synthase regulator activity"/>
    <property type="evidence" value="ECO:0007669"/>
    <property type="project" value="InterPro"/>
</dbReference>
<evidence type="ECO:0000256" key="2">
    <source>
        <dbReference type="SAM" id="Phobius"/>
    </source>
</evidence>
<feature type="transmembrane region" description="Helical" evidence="2">
    <location>
        <begin position="21"/>
        <end position="46"/>
    </location>
</feature>
<evidence type="ECO:0000313" key="4">
    <source>
        <dbReference type="Proteomes" id="UP000053257"/>
    </source>
</evidence>
<keyword evidence="2" id="KW-1133">Transmembrane helix</keyword>
<keyword evidence="4" id="KW-1185">Reference proteome</keyword>
<proteinExistence type="predicted"/>
<name>A0A0C3S1A3_PHLG1</name>
<evidence type="ECO:0008006" key="5">
    <source>
        <dbReference type="Google" id="ProtNLM"/>
    </source>
</evidence>
<feature type="transmembrane region" description="Helical" evidence="2">
    <location>
        <begin position="162"/>
        <end position="184"/>
    </location>
</feature>
<dbReference type="PANTHER" id="PTHR28077:SF1">
    <property type="entry name" value="INOSITOL PHOSPHORYLCERAMIDE SYNTHASE REGULATORY SUBUNIT KEI1"/>
    <property type="match status" value="1"/>
</dbReference>
<sequence>MKLTLRPEWRLRPLSSFLGCFDLKTGVSVAILFAILNKVAGVYGLISVFTGAGVSAAQLSLYIYSVLGLVAFAWGLRSVGQEDPKHTLYFAHVFFADHVISTAWTVFFAVVWWVYTPHDGRREITSEAQKQIMEAGGGVRNMTETERTQAATALWNQEKGTATAVIILGWLSKIYFALLIYSYAVHLRKGSYRTLPKSRPTASPYAAVSTLPDEEEDVEDFYLLPVRGPPSAPGHGHTPSGSSISSFADFVSAPGRSRRGQKGPRKPSALNPANSRNTDGPDEVDEVLFDEDELAAGLHTKASTDVETASASGSGGRNSPDEEHVLLSGERTPGASARRTSRARQ</sequence>
<organism evidence="3 4">
    <name type="scientific">Phlebiopsis gigantea (strain 11061_1 CR5-6)</name>
    <name type="common">White-rot fungus</name>
    <name type="synonym">Peniophora gigantea</name>
    <dbReference type="NCBI Taxonomy" id="745531"/>
    <lineage>
        <taxon>Eukaryota</taxon>
        <taxon>Fungi</taxon>
        <taxon>Dikarya</taxon>
        <taxon>Basidiomycota</taxon>
        <taxon>Agaricomycotina</taxon>
        <taxon>Agaricomycetes</taxon>
        <taxon>Polyporales</taxon>
        <taxon>Phanerochaetaceae</taxon>
        <taxon>Phlebiopsis</taxon>
    </lineage>
</organism>
<keyword evidence="2" id="KW-0812">Transmembrane</keyword>
<accession>A0A0C3S1A3</accession>
<keyword evidence="2" id="KW-0472">Membrane</keyword>
<gene>
    <name evidence="3" type="ORF">PHLGIDRAFT_130409</name>
</gene>
<dbReference type="Proteomes" id="UP000053257">
    <property type="component" value="Unassembled WGS sequence"/>
</dbReference>
<dbReference type="GO" id="GO:0070916">
    <property type="term" value="C:inositol phosphoceramide synthase complex"/>
    <property type="evidence" value="ECO:0007669"/>
    <property type="project" value="TreeGrafter"/>
</dbReference>
<dbReference type="STRING" id="745531.A0A0C3S1A3"/>
<evidence type="ECO:0000313" key="3">
    <source>
        <dbReference type="EMBL" id="KIP03012.1"/>
    </source>
</evidence>
<feature type="compositionally biased region" description="Basic residues" evidence="1">
    <location>
        <begin position="256"/>
        <end position="265"/>
    </location>
</feature>
<dbReference type="InterPro" id="IPR013862">
    <property type="entry name" value="Kei1"/>
</dbReference>
<feature type="compositionally biased region" description="Polar residues" evidence="1">
    <location>
        <begin position="301"/>
        <end position="312"/>
    </location>
</feature>
<dbReference type="HOGENOM" id="CLU_063116_0_0_1"/>
<dbReference type="AlphaFoldDB" id="A0A0C3S1A3"/>